<feature type="transmembrane region" description="Helical" evidence="6">
    <location>
        <begin position="978"/>
        <end position="999"/>
    </location>
</feature>
<organism evidence="8 9">
    <name type="scientific">Aspergillus oryzae</name>
    <name type="common">Yellow koji mold</name>
    <dbReference type="NCBI Taxonomy" id="5062"/>
    <lineage>
        <taxon>Eukaryota</taxon>
        <taxon>Fungi</taxon>
        <taxon>Dikarya</taxon>
        <taxon>Ascomycota</taxon>
        <taxon>Pezizomycotina</taxon>
        <taxon>Eurotiomycetes</taxon>
        <taxon>Eurotiomycetidae</taxon>
        <taxon>Eurotiales</taxon>
        <taxon>Aspergillaceae</taxon>
        <taxon>Aspergillus</taxon>
        <taxon>Aspergillus subgen. Circumdati</taxon>
    </lineage>
</organism>
<dbReference type="AlphaFoldDB" id="A0A1S9DGX4"/>
<dbReference type="Proteomes" id="UP000190312">
    <property type="component" value="Unassembled WGS sequence"/>
</dbReference>
<feature type="transmembrane region" description="Helical" evidence="6">
    <location>
        <begin position="398"/>
        <end position="419"/>
    </location>
</feature>
<dbReference type="Pfam" id="PF00854">
    <property type="entry name" value="PTR2"/>
    <property type="match status" value="1"/>
</dbReference>
<feature type="transmembrane region" description="Helical" evidence="6">
    <location>
        <begin position="140"/>
        <end position="163"/>
    </location>
</feature>
<dbReference type="InterPro" id="IPR000109">
    <property type="entry name" value="POT_fam"/>
</dbReference>
<dbReference type="Gene3D" id="1.20.1250.20">
    <property type="entry name" value="MFS general substrate transporter like domains"/>
    <property type="match status" value="1"/>
</dbReference>
<feature type="transmembrane region" description="Helical" evidence="6">
    <location>
        <begin position="202"/>
        <end position="221"/>
    </location>
</feature>
<comment type="caution">
    <text evidence="8">The sequence shown here is derived from an EMBL/GenBank/DDBJ whole genome shotgun (WGS) entry which is preliminary data.</text>
</comment>
<feature type="transmembrane region" description="Helical" evidence="6">
    <location>
        <begin position="564"/>
        <end position="583"/>
    </location>
</feature>
<dbReference type="InterPro" id="IPR036259">
    <property type="entry name" value="MFS_trans_sf"/>
</dbReference>
<evidence type="ECO:0000313" key="9">
    <source>
        <dbReference type="Proteomes" id="UP000190312"/>
    </source>
</evidence>
<comment type="subcellular location">
    <subcellularLocation>
        <location evidence="1">Membrane</location>
        <topology evidence="1">Multi-pass membrane protein</topology>
    </subcellularLocation>
</comment>
<feature type="transmembrane region" description="Helical" evidence="6">
    <location>
        <begin position="175"/>
        <end position="195"/>
    </location>
</feature>
<dbReference type="GO" id="GO:0016020">
    <property type="term" value="C:membrane"/>
    <property type="evidence" value="ECO:0007669"/>
    <property type="project" value="UniProtKB-SubCell"/>
</dbReference>
<feature type="domain" description="Amino acid transporter transmembrane" evidence="7">
    <location>
        <begin position="60"/>
        <end position="456"/>
    </location>
</feature>
<feature type="transmembrane region" description="Helical" evidence="6">
    <location>
        <begin position="872"/>
        <end position="894"/>
    </location>
</feature>
<feature type="transmembrane region" description="Helical" evidence="6">
    <location>
        <begin position="250"/>
        <end position="271"/>
    </location>
</feature>
<dbReference type="PANTHER" id="PTHR11654">
    <property type="entry name" value="OLIGOPEPTIDE TRANSPORTER-RELATED"/>
    <property type="match status" value="1"/>
</dbReference>
<dbReference type="Pfam" id="PF01490">
    <property type="entry name" value="Aa_trans"/>
    <property type="match status" value="1"/>
</dbReference>
<feature type="transmembrane region" description="Helical" evidence="6">
    <location>
        <begin position="801"/>
        <end position="819"/>
    </location>
</feature>
<feature type="transmembrane region" description="Helical" evidence="6">
    <location>
        <begin position="325"/>
        <end position="346"/>
    </location>
</feature>
<dbReference type="EMBL" id="MKZY01000005">
    <property type="protein sequence ID" value="OOO08310.1"/>
    <property type="molecule type" value="Genomic_DNA"/>
</dbReference>
<dbReference type="VEuPathDB" id="FungiDB:AO090020000694"/>
<dbReference type="OrthoDB" id="8904098at2759"/>
<evidence type="ECO:0000313" key="8">
    <source>
        <dbReference type="EMBL" id="OOO08310.1"/>
    </source>
</evidence>
<dbReference type="InterPro" id="IPR013057">
    <property type="entry name" value="AA_transpt_TM"/>
</dbReference>
<feature type="transmembrane region" description="Helical" evidence="6">
    <location>
        <begin position="435"/>
        <end position="456"/>
    </location>
</feature>
<evidence type="ECO:0000256" key="4">
    <source>
        <dbReference type="ARBA" id="ARBA00022989"/>
    </source>
</evidence>
<dbReference type="VEuPathDB" id="FungiDB:AO090020000695"/>
<keyword evidence="5 6" id="KW-0472">Membrane</keyword>
<feature type="transmembrane region" description="Helical" evidence="6">
    <location>
        <begin position="707"/>
        <end position="729"/>
    </location>
</feature>
<evidence type="ECO:0000256" key="2">
    <source>
        <dbReference type="ARBA" id="ARBA00005982"/>
    </source>
</evidence>
<name>A0A1S9DGX4_ASPOZ</name>
<evidence type="ECO:0000259" key="7">
    <source>
        <dbReference type="Pfam" id="PF01490"/>
    </source>
</evidence>
<sequence length="1032" mass="111792">MDHRTTKSSGAVTGQSTRKDDAIITQVSRGVMASKAFLEEGGRSDEERQCAIKGDAHFHRLGWKRLTVVSIVEGIALGSLGLPYAFATLGMVAGVIMTIGIGFVAMYASYNIGQVKLKYPEIAHYADVGRLLLGNLGSKIFIASFVCLLIFVVGSHCLTGAIAFKTITQSDVCSVVFSITSAAILLILAIPPAFADVAILGYIDFASIILAIGVTMIATGVQNANGSGGFNVGLAAWSPWPKEGTTFAEAIVSTNSIVFAYSFGGCLPSFMEEMHTPEDYIKTLWWLGGIQIVIYTLTGSLIYAFVGQEVQSPALLSAGPVISRVVFGIALPVIFISGSINTTVVCRYIHGKVYRNSVVRYINTPRGWITWLGLVLFVTILAWVIAEAIPVFSELLSIISSLFVSGLSFYLPPVIWYVLLREGAWYEKHNLKTAMYNLVVFIVGMIVFGCGTYASIAELPTSSHLVVSETPISVPTEENYPSDLDYTIMSLAGGQNVVDDAIAARGPGEVLDSVVNGPAGFDAEKQAYEVTATATSGNGAGAPPRGTQETAGGLGMGLQASSGLVLLFAFLAYILPILGGWWADVHVGRYKAICVGVLFCGIAHLIQIFGALPSVLQKGTAHSAPPFIISLLTLALGAGIFKPNIAPTILDQHRNKKAYTKVLKSGEKVIVDPELTSSRTMLIFYGVVNVGAFYMLATTYAEKFVGYWLAFLLAGIIYFLLPVVLALAYKRTHKQPPSGSSDLNNAVKIISMALRRNKFRVWRKNFFDAARPSVLAAEGIQVEWTDKLVDDVRRTLVATEVFFYFPIYNINDGGIGSVASNQGASMTTNGAPNDLLNNFNALTIIVATPVLSYILYPLLLRYNIKFERISRITFGFVLAMISGVIGAIVQWRVYKTSPCGYYASSCDAGVSPLLIWWQLPNVILGALSELFCNVTAYELAYARAPPSMRGLVMAIFLFTTALSSALGEVLIPVTQDPYLIWIWGAPAVALAVQTILFWFRFRSLNHDKFMIEEKDYVDTTLTTKSERTGKEL</sequence>
<reference evidence="8 9" key="1">
    <citation type="submission" date="2016-10" db="EMBL/GenBank/DDBJ databases">
        <title>Genome sequencing of Aspergillus oryzae BCC7051.</title>
        <authorList>
            <person name="Thammarongtham C."/>
            <person name="Vorapreeda T."/>
            <person name="Nookaew I."/>
            <person name="Srisuk T."/>
            <person name="Land M."/>
            <person name="Jeennor S."/>
            <person name="Laoteng K."/>
        </authorList>
    </citation>
    <scope>NUCLEOTIDE SEQUENCE [LARGE SCALE GENOMIC DNA]</scope>
    <source>
        <strain evidence="8 9">BCC7051</strain>
    </source>
</reference>
<feature type="transmembrane region" description="Helical" evidence="6">
    <location>
        <begin position="839"/>
        <end position="860"/>
    </location>
</feature>
<proteinExistence type="inferred from homology"/>
<feature type="transmembrane region" description="Helical" evidence="6">
    <location>
        <begin position="92"/>
        <end position="110"/>
    </location>
</feature>
<feature type="transmembrane region" description="Helical" evidence="6">
    <location>
        <begin position="590"/>
        <end position="612"/>
    </location>
</feature>
<feature type="transmembrane region" description="Helical" evidence="6">
    <location>
        <begin position="682"/>
        <end position="701"/>
    </location>
</feature>
<accession>A0A1S9DGX4</accession>
<feature type="transmembrane region" description="Helical" evidence="6">
    <location>
        <begin position="951"/>
        <end position="972"/>
    </location>
</feature>
<feature type="transmembrane region" description="Helical" evidence="6">
    <location>
        <begin position="283"/>
        <end position="305"/>
    </location>
</feature>
<feature type="transmembrane region" description="Helical" evidence="6">
    <location>
        <begin position="367"/>
        <end position="386"/>
    </location>
</feature>
<keyword evidence="4 6" id="KW-1133">Transmembrane helix</keyword>
<feature type="transmembrane region" description="Helical" evidence="6">
    <location>
        <begin position="66"/>
        <end position="86"/>
    </location>
</feature>
<dbReference type="GO" id="GO:0022857">
    <property type="term" value="F:transmembrane transporter activity"/>
    <property type="evidence" value="ECO:0007669"/>
    <property type="project" value="InterPro"/>
</dbReference>
<evidence type="ECO:0000256" key="1">
    <source>
        <dbReference type="ARBA" id="ARBA00004141"/>
    </source>
</evidence>
<dbReference type="eggNOG" id="KOG1237">
    <property type="taxonomic scope" value="Eukaryota"/>
</dbReference>
<protein>
    <submittedName>
        <fullName evidence="8">Amino acid transporter transmembrane</fullName>
    </submittedName>
</protein>
<evidence type="ECO:0000256" key="5">
    <source>
        <dbReference type="ARBA" id="ARBA00023136"/>
    </source>
</evidence>
<gene>
    <name evidence="8" type="ORF">OAory_01096060</name>
</gene>
<evidence type="ECO:0000256" key="6">
    <source>
        <dbReference type="SAM" id="Phobius"/>
    </source>
</evidence>
<feature type="transmembrane region" description="Helical" evidence="6">
    <location>
        <begin position="624"/>
        <end position="641"/>
    </location>
</feature>
<feature type="transmembrane region" description="Helical" evidence="6">
    <location>
        <begin position="914"/>
        <end position="939"/>
    </location>
</feature>
<dbReference type="SUPFAM" id="SSF103473">
    <property type="entry name" value="MFS general substrate transporter"/>
    <property type="match status" value="1"/>
</dbReference>
<comment type="similarity">
    <text evidence="2">Belongs to the major facilitator superfamily. Proton-dependent oligopeptide transporter (POT/PTR) (TC 2.A.17) family.</text>
</comment>
<evidence type="ECO:0000256" key="3">
    <source>
        <dbReference type="ARBA" id="ARBA00022692"/>
    </source>
</evidence>
<keyword evidence="3 6" id="KW-0812">Transmembrane</keyword>